<dbReference type="RefSeq" id="WP_083531648.1">
    <property type="nucleotide sequence ID" value="NZ_FQUT01000004.1"/>
</dbReference>
<accession>A0A1M5BRV5</accession>
<proteinExistence type="predicted"/>
<dbReference type="PANTHER" id="PTHR32305:SF15">
    <property type="entry name" value="PROTEIN RHSA-RELATED"/>
    <property type="match status" value="1"/>
</dbReference>
<gene>
    <name evidence="1" type="ORF">SAMN05443633_104270</name>
</gene>
<dbReference type="InterPro" id="IPR022385">
    <property type="entry name" value="Rhs_assc_core"/>
</dbReference>
<dbReference type="Gene3D" id="2.180.10.10">
    <property type="entry name" value="RHS repeat-associated core"/>
    <property type="match status" value="1"/>
</dbReference>
<dbReference type="NCBIfam" id="TIGR03696">
    <property type="entry name" value="Rhs_assc_core"/>
    <property type="match status" value="1"/>
</dbReference>
<dbReference type="Proteomes" id="UP000184518">
    <property type="component" value="Unassembled WGS sequence"/>
</dbReference>
<reference evidence="2" key="1">
    <citation type="submission" date="2016-11" db="EMBL/GenBank/DDBJ databases">
        <authorList>
            <person name="Varghese N."/>
            <person name="Submissions S."/>
        </authorList>
    </citation>
    <scope>NUCLEOTIDE SEQUENCE [LARGE SCALE GENOMIC DNA]</scope>
    <source>
        <strain evidence="2">DSM 27619</strain>
    </source>
</reference>
<dbReference type="OrthoDB" id="2972467at2"/>
<organism evidence="1 2">
    <name type="scientific">Chryseobacterium arachidis</name>
    <dbReference type="NCBI Taxonomy" id="1416778"/>
    <lineage>
        <taxon>Bacteria</taxon>
        <taxon>Pseudomonadati</taxon>
        <taxon>Bacteroidota</taxon>
        <taxon>Flavobacteriia</taxon>
        <taxon>Flavobacteriales</taxon>
        <taxon>Weeksellaceae</taxon>
        <taxon>Chryseobacterium group</taxon>
        <taxon>Chryseobacterium</taxon>
    </lineage>
</organism>
<dbReference type="STRING" id="1416778.SAMN05443633_104270"/>
<evidence type="ECO:0000313" key="2">
    <source>
        <dbReference type="Proteomes" id="UP000184518"/>
    </source>
</evidence>
<dbReference type="EMBL" id="FQUT01000004">
    <property type="protein sequence ID" value="SHF45130.1"/>
    <property type="molecule type" value="Genomic_DNA"/>
</dbReference>
<protein>
    <submittedName>
        <fullName evidence="1">RHS repeat-associated core domain-containing protein</fullName>
    </submittedName>
</protein>
<name>A0A1M5BRV5_9FLAO</name>
<dbReference type="PANTHER" id="PTHR32305">
    <property type="match status" value="1"/>
</dbReference>
<evidence type="ECO:0000313" key="1">
    <source>
        <dbReference type="EMBL" id="SHF45130.1"/>
    </source>
</evidence>
<sequence length="1146" mass="128369">MLLQATIREQNLGWDGLIYDNPLSNAPASYGSEKIFSEQIIENSPLERVKQSIGTGTAWSSKPVNYDYSTNTGTSEVKKYTVTTGWVENRTESPLADSGYYPANTLTKNTITDEDGNAVTEYKNGKGQTILVKKNDGTNDIKTYYVYNKYDQLAYVIPPLASALPVISAADRDALCYQYRYDGWGRLVEKKLPGKGWEYMVYDKADRLILSQDATLATISNNFHQKGWMFTKYDQFGRIVYTGFTASNSTRTAMQAAIDNLPANAAYTEERSTTPFVENGMQVYYTKNAFPTAGMTVLSINYYDTYPPLPAGTDTPVQILGQDVLMQEGNVNTKTLPTASYIRNLENDSWTKDYIWYDKKGRSVGAYSFNYLGGYTKTETEIDFAGVTKRSVTRHKRLATDTESFLTETFDYDDQNRLLVHKHQVDGNPVEILAQNTYNELSQLTNKKVGGTSAASPLESIDYAYNIKGWMTKINDPKNLGSKLFGYEIKYNQVEGLETPNLDFPSMQVKSRYNGNIAEVDWKTNTTAGDNLRRYGYVYDRLNRLSAGFYQKDTNPSAKEYFEKMDYDLNGNITNLKRSADGQQGAPAFKIDDLAYAYSGNRLTSVTDSSTDYRGYPEISGNTITYDEESGNMKSHKDKGILEIEYNFLNLPNFIIFDKTYTVRNLVTGGVDIRNIATDYVYSAAGTKLRKTYTYGEGDVFFPTEIVEVTDYLDGFQYETKQGNTAMKFVPTSEGYYDFEKNRYIYSYNDHLGNIRLSYFKNASGSAEVLEENNYYPFGLKHEGYNPLAGNPSYNYEFGGKELQKETGWNDFGARMYMSDIGRWSVVDPMAEAEVSWTPYRYGFNNPILFTDPTGMIEQTDIDRMLHTGGSYNYSNGNLNYLGGGNLGGNYFIDDRYKEGYYTPAVDYLEFDIPQLTINAKGSKSTWNIGSNYLSNSYAMYNAFSSAAKDWQHHVNANAMAESLAGVRNDHGVMMTGGAGDPAGIFDLGGQIMSTWKPENRYLAMGVGILALFATKGKNFPLLINTLPVSTEGKLLGSIVNGKIIMNGTTKAAGTFDFVITESGEVLLGRKHTFLSKGIDVFAAGELKIRNGSIVNINNLSGHYLPSPNIANSYLEVFQAFNINVSKAHLKVYNSQGRLVNHILPK</sequence>
<dbReference type="InterPro" id="IPR050708">
    <property type="entry name" value="T6SS_VgrG/RHS"/>
</dbReference>
<dbReference type="AlphaFoldDB" id="A0A1M5BRV5"/>
<keyword evidence="2" id="KW-1185">Reference proteome</keyword>